<dbReference type="GO" id="GO:0005886">
    <property type="term" value="C:plasma membrane"/>
    <property type="evidence" value="ECO:0007669"/>
    <property type="project" value="UniProtKB-SubCell"/>
</dbReference>
<dbReference type="CDD" id="cd00082">
    <property type="entry name" value="HisKA"/>
    <property type="match status" value="1"/>
</dbReference>
<dbReference type="Proteomes" id="UP000593970">
    <property type="component" value="Plasmid pUW774mp"/>
</dbReference>
<reference evidence="14" key="1">
    <citation type="submission" date="2020-04" db="EMBL/GenBank/DDBJ databases">
        <title>Ralstonia solanacearum UW576, UW763, UW773, and UW774.</title>
        <authorList>
            <person name="Steidl O."/>
            <person name="Truchon A."/>
            <person name="Allen C."/>
        </authorList>
    </citation>
    <scope>NUCLEOTIDE SEQUENCE [LARGE SCALE GENOMIC DNA]</scope>
    <source>
        <strain evidence="14">UW774</strain>
        <plasmid evidence="14">pUW774mp</plasmid>
    </source>
</reference>
<evidence type="ECO:0000256" key="6">
    <source>
        <dbReference type="ARBA" id="ARBA00022679"/>
    </source>
</evidence>
<keyword evidence="6" id="KW-0808">Transferase</keyword>
<dbReference type="AlphaFoldDB" id="A0AA92QEG4"/>
<evidence type="ECO:0000259" key="11">
    <source>
        <dbReference type="PROSITE" id="PS50109"/>
    </source>
</evidence>
<dbReference type="EMBL" id="CP051170">
    <property type="protein sequence ID" value="QOK99853.1"/>
    <property type="molecule type" value="Genomic_DNA"/>
</dbReference>
<evidence type="ECO:0000256" key="7">
    <source>
        <dbReference type="ARBA" id="ARBA00022741"/>
    </source>
</evidence>
<accession>A0AA92QEG4</accession>
<evidence type="ECO:0000256" key="5">
    <source>
        <dbReference type="ARBA" id="ARBA00022553"/>
    </source>
</evidence>
<evidence type="ECO:0000256" key="9">
    <source>
        <dbReference type="ARBA" id="ARBA00022840"/>
    </source>
</evidence>
<dbReference type="EC" id="2.7.13.3" evidence="3"/>
<evidence type="ECO:0000313" key="14">
    <source>
        <dbReference type="Proteomes" id="UP000593970"/>
    </source>
</evidence>
<evidence type="ECO:0000259" key="12">
    <source>
        <dbReference type="PROSITE" id="PS50885"/>
    </source>
</evidence>
<feature type="domain" description="Histidine kinase" evidence="11">
    <location>
        <begin position="130"/>
        <end position="356"/>
    </location>
</feature>
<keyword evidence="10" id="KW-0472">Membrane</keyword>
<comment type="catalytic activity">
    <reaction evidence="1">
        <text>ATP + protein L-histidine = ADP + protein N-phospho-L-histidine.</text>
        <dbReference type="EC" id="2.7.13.3"/>
    </reaction>
</comment>
<dbReference type="PRINTS" id="PR00344">
    <property type="entry name" value="BCTRLSENSOR"/>
</dbReference>
<keyword evidence="8 13" id="KW-0418">Kinase</keyword>
<evidence type="ECO:0000313" key="13">
    <source>
        <dbReference type="EMBL" id="QOK99853.1"/>
    </source>
</evidence>
<dbReference type="Pfam" id="PF00512">
    <property type="entry name" value="HisKA"/>
    <property type="match status" value="1"/>
</dbReference>
<dbReference type="Gene3D" id="6.10.340.10">
    <property type="match status" value="1"/>
</dbReference>
<dbReference type="InterPro" id="IPR005467">
    <property type="entry name" value="His_kinase_dom"/>
</dbReference>
<protein>
    <recommendedName>
        <fullName evidence="3">histidine kinase</fullName>
        <ecNumber evidence="3">2.7.13.3</ecNumber>
    </recommendedName>
</protein>
<dbReference type="PANTHER" id="PTHR44936:SF10">
    <property type="entry name" value="SENSOR PROTEIN RSTB"/>
    <property type="match status" value="1"/>
</dbReference>
<dbReference type="PROSITE" id="PS50885">
    <property type="entry name" value="HAMP"/>
    <property type="match status" value="1"/>
</dbReference>
<keyword evidence="9" id="KW-0067">ATP-binding</keyword>
<keyword evidence="10" id="KW-1133">Transmembrane helix</keyword>
<dbReference type="PROSITE" id="PS50109">
    <property type="entry name" value="HIS_KIN"/>
    <property type="match status" value="1"/>
</dbReference>
<dbReference type="InterPro" id="IPR003661">
    <property type="entry name" value="HisK_dim/P_dom"/>
</dbReference>
<keyword evidence="4" id="KW-1003">Cell membrane</keyword>
<dbReference type="Gene3D" id="3.30.565.10">
    <property type="entry name" value="Histidine kinase-like ATPase, C-terminal domain"/>
    <property type="match status" value="1"/>
</dbReference>
<dbReference type="SMART" id="SM00388">
    <property type="entry name" value="HisKA"/>
    <property type="match status" value="1"/>
</dbReference>
<keyword evidence="13" id="KW-0614">Plasmid</keyword>
<name>A0AA92QEG4_RALSL</name>
<dbReference type="SMART" id="SM00387">
    <property type="entry name" value="HATPase_c"/>
    <property type="match status" value="1"/>
</dbReference>
<keyword evidence="5" id="KW-0597">Phosphoprotein</keyword>
<dbReference type="SUPFAM" id="SSF55874">
    <property type="entry name" value="ATPase domain of HSP90 chaperone/DNA topoisomerase II/histidine kinase"/>
    <property type="match status" value="1"/>
</dbReference>
<dbReference type="InterPro" id="IPR050980">
    <property type="entry name" value="2C_sensor_his_kinase"/>
</dbReference>
<evidence type="ECO:0000256" key="4">
    <source>
        <dbReference type="ARBA" id="ARBA00022475"/>
    </source>
</evidence>
<dbReference type="PANTHER" id="PTHR44936">
    <property type="entry name" value="SENSOR PROTEIN CREC"/>
    <property type="match status" value="1"/>
</dbReference>
<feature type="domain" description="HAMP" evidence="12">
    <location>
        <begin position="67"/>
        <end position="122"/>
    </location>
</feature>
<sequence length="369" mass="40056">MKLPVGRLFWKCFAVLWLAMVAAFVCAGLYLRLTGHPPPPSEPRWFFLIPVVSGAAVGLPVAFALAWYLAKPLHHLSMALRHAARARFDVRVLPLLGSRRDELVELAREFDHMAALLQQAAAQHRQLFHDVSHELRSPLARIQAAVGLMQQSPQSGPVMAERIAREAERLDRLIEELLTLHKLEAGAIGPVRERIDVMELLADIAQDAAFEAQARACAVTLDAPGSFVAEVAGETLYRAFENVVRNAVKYTAPNTTVEIHAQVSAPANPEGGDVKWLEVSVCDRGPGVPAEFCETIFEPFRRLEPHWHEGAAQAVPGTGLGLAIARRALALHGGSIRAVPREGGGLRVTARLPSAVMSAAMSATPSDHP</sequence>
<evidence type="ECO:0000256" key="2">
    <source>
        <dbReference type="ARBA" id="ARBA00004651"/>
    </source>
</evidence>
<dbReference type="CDD" id="cd06225">
    <property type="entry name" value="HAMP"/>
    <property type="match status" value="1"/>
</dbReference>
<dbReference type="SUPFAM" id="SSF47384">
    <property type="entry name" value="Homodimeric domain of signal transducing histidine kinase"/>
    <property type="match status" value="1"/>
</dbReference>
<dbReference type="InterPro" id="IPR003660">
    <property type="entry name" value="HAMP_dom"/>
</dbReference>
<dbReference type="Pfam" id="PF02518">
    <property type="entry name" value="HATPase_c"/>
    <property type="match status" value="1"/>
</dbReference>
<organism evidence="13 14">
    <name type="scientific">Ralstonia solanacearum</name>
    <name type="common">Pseudomonas solanacearum</name>
    <dbReference type="NCBI Taxonomy" id="305"/>
    <lineage>
        <taxon>Bacteria</taxon>
        <taxon>Pseudomonadati</taxon>
        <taxon>Pseudomonadota</taxon>
        <taxon>Betaproteobacteria</taxon>
        <taxon>Burkholderiales</taxon>
        <taxon>Burkholderiaceae</taxon>
        <taxon>Ralstonia</taxon>
        <taxon>Ralstonia solanacearum species complex</taxon>
    </lineage>
</organism>
<evidence type="ECO:0000256" key="10">
    <source>
        <dbReference type="SAM" id="Phobius"/>
    </source>
</evidence>
<feature type="transmembrane region" description="Helical" evidence="10">
    <location>
        <begin position="45"/>
        <end position="70"/>
    </location>
</feature>
<dbReference type="GO" id="GO:0000155">
    <property type="term" value="F:phosphorelay sensor kinase activity"/>
    <property type="evidence" value="ECO:0007669"/>
    <property type="project" value="InterPro"/>
</dbReference>
<dbReference type="SMART" id="SM00304">
    <property type="entry name" value="HAMP"/>
    <property type="match status" value="1"/>
</dbReference>
<evidence type="ECO:0000256" key="1">
    <source>
        <dbReference type="ARBA" id="ARBA00000085"/>
    </source>
</evidence>
<dbReference type="InterPro" id="IPR036890">
    <property type="entry name" value="HATPase_C_sf"/>
</dbReference>
<evidence type="ECO:0000256" key="3">
    <source>
        <dbReference type="ARBA" id="ARBA00012438"/>
    </source>
</evidence>
<dbReference type="GO" id="GO:0005524">
    <property type="term" value="F:ATP binding"/>
    <property type="evidence" value="ECO:0007669"/>
    <property type="project" value="UniProtKB-KW"/>
</dbReference>
<dbReference type="InterPro" id="IPR004358">
    <property type="entry name" value="Sig_transdc_His_kin-like_C"/>
</dbReference>
<dbReference type="InterPro" id="IPR036097">
    <property type="entry name" value="HisK_dim/P_sf"/>
</dbReference>
<evidence type="ECO:0000256" key="8">
    <source>
        <dbReference type="ARBA" id="ARBA00022777"/>
    </source>
</evidence>
<keyword evidence="10" id="KW-0812">Transmembrane</keyword>
<keyword evidence="7" id="KW-0547">Nucleotide-binding</keyword>
<gene>
    <name evidence="13" type="ORF">HF909_23490</name>
</gene>
<comment type="subcellular location">
    <subcellularLocation>
        <location evidence="2">Cell membrane</location>
        <topology evidence="2">Multi-pass membrane protein</topology>
    </subcellularLocation>
</comment>
<dbReference type="Gene3D" id="1.10.287.130">
    <property type="match status" value="1"/>
</dbReference>
<proteinExistence type="predicted"/>
<dbReference type="InterPro" id="IPR003594">
    <property type="entry name" value="HATPase_dom"/>
</dbReference>
<feature type="transmembrane region" description="Helical" evidence="10">
    <location>
        <begin position="12"/>
        <end position="33"/>
    </location>
</feature>
<dbReference type="Pfam" id="PF00672">
    <property type="entry name" value="HAMP"/>
    <property type="match status" value="1"/>
</dbReference>
<geneLocation type="plasmid" evidence="13 14">
    <name>pUW774mp</name>
</geneLocation>